<evidence type="ECO:0000256" key="3">
    <source>
        <dbReference type="ARBA" id="ARBA00022484"/>
    </source>
</evidence>
<dbReference type="GeneID" id="29124814"/>
<evidence type="ECO:0000256" key="11">
    <source>
        <dbReference type="ARBA" id="ARBA00022953"/>
    </source>
</evidence>
<name>A0A0B5KEZ2_9MONO</name>
<comment type="catalytic activity">
    <reaction evidence="19">
        <text>a 5'-end (5'-triphosphoguanosine)-adenylyl-adenylyl-cytidylyl-adenosine in mRNA + 2 S-adenosyl-L-methionine = a 5'-end (N(7)-methyl 5'-triphosphoguanosine)-(2'-O-methyladenylyl)-adenylyl-cytidylyl-adenosine in mRNA + 2 S-adenosyl-L-homocysteine + H(+)</text>
        <dbReference type="Rhea" id="RHEA:65376"/>
        <dbReference type="Rhea" id="RHEA-COMP:16797"/>
        <dbReference type="Rhea" id="RHEA-COMP:16798"/>
        <dbReference type="ChEBI" id="CHEBI:15378"/>
        <dbReference type="ChEBI" id="CHEBI:57856"/>
        <dbReference type="ChEBI" id="CHEBI:59789"/>
        <dbReference type="ChEBI" id="CHEBI:156483"/>
        <dbReference type="ChEBI" id="CHEBI:156484"/>
        <dbReference type="EC" id="2.1.1.375"/>
    </reaction>
</comment>
<keyword evidence="11" id="KW-0693">Viral RNA replication</keyword>
<dbReference type="InterPro" id="IPR026890">
    <property type="entry name" value="Mononeg_mRNAcap"/>
</dbReference>
<comment type="catalytic activity">
    <reaction evidence="15">
        <text>a 5'-end (5'-triphosphoguanosine)-(2'-O-methyladenylyl)-adenylyl-cytidylyl-adenosine in mRNA + S-adenosyl-L-methionine = a 5'-end (N(7)-methyl 5'-triphosphoguanosine)-(2'-O-methyladenylyl)-adenylyl-cytidylyl-adenosine in mRNA + S-adenosyl-L-homocysteine</text>
        <dbReference type="Rhea" id="RHEA:65440"/>
        <dbReference type="Rhea" id="RHEA-COMP:16798"/>
        <dbReference type="Rhea" id="RHEA-COMP:16801"/>
        <dbReference type="ChEBI" id="CHEBI:57856"/>
        <dbReference type="ChEBI" id="CHEBI:59789"/>
        <dbReference type="ChEBI" id="CHEBI:156482"/>
        <dbReference type="ChEBI" id="CHEBI:156483"/>
    </reaction>
</comment>
<feature type="domain" description="RdRp catalytic" evidence="21">
    <location>
        <begin position="537"/>
        <end position="709"/>
    </location>
</feature>
<evidence type="ECO:0000256" key="8">
    <source>
        <dbReference type="ARBA" id="ARBA00022741"/>
    </source>
</evidence>
<evidence type="ECO:0000256" key="12">
    <source>
        <dbReference type="ARBA" id="ARBA00023042"/>
    </source>
</evidence>
<dbReference type="RefSeq" id="YP_009304558.1">
    <property type="nucleotide sequence ID" value="NC_031275.1"/>
</dbReference>
<keyword evidence="23" id="KW-1185">Reference proteome</keyword>
<accession>A0A0B5KEZ2</accession>
<gene>
    <name evidence="22" type="primary">L</name>
</gene>
<sequence>MFEEPPVVEEEKEEFVYRRQTRVTAAITVSHLESWENGFCVPDLSMFLEKEGFKRGGPALSDTRAYAQFLYTTFWKNQTSLKPLDRGILSTAKDLTQLGSLNWANCDFSLPITDLYSEHIISKLNGIRAPWDKMIQTLSNSTNRVCHYEIKQFKTQFHFYGDYCVVTHRGKKVFMTWLMLLAFQDSIIGLMDCCMFSFLHENESGVPLYQDVAQMVVDGIETICNLGEEAYDVFKALHPGAVGRILLLESIYTNPLFEETVKDMPDCPIKVMLQAPLEDDLAHMKLLTLCGMAKCFTYPVIYIQESVDNVTSKSGVFNPDRNGGNMSLWYFRRTFCYNYLRRHKEWPPLTITGPIRGDLSRSIASGAWAEPRNNKWSLLEFKNIELQKILDLNLKVDETDLLSDKAIAVGLDSWPREYDRRYHRLLYGYSANPGPIKNRRLLIEHIKREEVSVFYDATSFLKGDDKTSKMAVMCLKERELNRKKGRFFTKQTMKGRQYQLLLEENMKPILSYVPLTSMILSGDSLLKYCLNQSADPNTAKVSVDFSKWCQYQRQGLIGPIASEIDRIYGSSPIYECAHLVPLDLWWFFQDSSRPPQQSADGEPCAGDRAFPGLHSMGEGMYQKLWTLVTGCGIMAQMYKRNLECGIMGSGDNQYISCKIPNDMGPREVQRAIFEGLEEFSSICKLPIKLEETFVSSHYMEYGRTSYLRGKRIPQALKRASRIGTESQETIPSVNTKLSGVFATGIATASECGTPASAYAVTIIESCLALEARGFQGGPTRMGALLILGRQLGGVKSSPYAAFCIRGLNDTATVGVSVLQTLIKYKDSFGKLFLSLKTLPIFLGRVNWGQMFKDPYSLPYLRPRDADSVIRDIVKETLPEETKNVKLSALLGAHAEAEEQKLIATLASMEPMSLKLGAGLYSLSNVAIKEKILGQFHTSSSVLKLGSRHGYKDKVQDALESDNSMLAHFSTKGKNCIVPWCEKHDCPTHIMDMVREGVVGRSLSNPSSPAPQHQFVLAHWSAVPTHMIRRSIKVVVDDGVNLLHTLRGKRACYIGSDTGVKRQKSPLALICPDSLDVSAMSLGEIRSWVGGEFNMTSLIDIMIQEKTFSDPATVAAAADTISGGCYQHRGRVPTLSQGAHINYDPVAMSYIRISTDTALDFAKKGGDYTIMFQSIKVTIASQLLHRLQCGEDISGEWAAILICNTCTQPVHDGAFDLAHFPSYSGFSLGTEKILQFRRLGYEYVGPEDVEAVSEGAHVFLAEKLISSAINHDHVYMAMELDRVTGSDDFALNPQASLTDLARADIKLLLMCIFQRIAIRPPFKDVIAHLCASVPEHRETMSPIKLIMDPIIAAGRLSDLHRLAGSYSLPEVESEREKVMLFAYLWRRLYCPSIRSWKYFLPDDSAASRVRGLLLKNKICSGDPTIEGAIRSCCDDSTLETLELLLDFRPVSNPQDSQRSMRAREAPMQRSSVCKLGHGPQGGAPVQNAALRDLSTGYGNSVLASQIYSIIDTLPDLPVWSIYDHNGAIGVLVGHKRTSYIHDPVPSSSMNIRLSNGPSSLSIDECSASYSHEYYVQNLGLTAPIRPTRSPLIIICSHGFQNKGITPLDDDWVLTKDMTDGGTLVGCPRRTVGDVWYCNKMPQVDERGSPNTILGFPTETRLSPYVRLKEFLDLDNEFTLKDVEQKVNDTLKAIETGQREQLSEIIPPLLIQSGADVQTKYRGYGEVMLHLWISQKFRSPSLYTMKWHRHLWMYHAGCACENVEWAEYKPKDTLLAAFVESLAYLAASEVVPEDVPVSSIPDLGILGDL</sequence>
<keyword evidence="6" id="KW-0949">S-adenosyl-L-methionine</keyword>
<evidence type="ECO:0000256" key="19">
    <source>
        <dbReference type="ARBA" id="ARBA00047370"/>
    </source>
</evidence>
<dbReference type="GO" id="GO:0003968">
    <property type="term" value="F:RNA-directed RNA polymerase activity"/>
    <property type="evidence" value="ECO:0007669"/>
    <property type="project" value="UniProtKB-KW"/>
</dbReference>
<evidence type="ECO:0000256" key="7">
    <source>
        <dbReference type="ARBA" id="ARBA00022695"/>
    </source>
</evidence>
<evidence type="ECO:0000256" key="13">
    <source>
        <dbReference type="ARBA" id="ARBA00023268"/>
    </source>
</evidence>
<evidence type="ECO:0000313" key="23">
    <source>
        <dbReference type="Proteomes" id="UP000232280"/>
    </source>
</evidence>
<evidence type="ECO:0000256" key="10">
    <source>
        <dbReference type="ARBA" id="ARBA00022844"/>
    </source>
</evidence>
<evidence type="ECO:0000259" key="21">
    <source>
        <dbReference type="PROSITE" id="PS50526"/>
    </source>
</evidence>
<evidence type="ECO:0000256" key="17">
    <source>
        <dbReference type="ARBA" id="ARBA00031012"/>
    </source>
</evidence>
<dbReference type="GO" id="GO:0004482">
    <property type="term" value="F:mRNA 5'-cap (guanine-N7-)-methyltransferase activity"/>
    <property type="evidence" value="ECO:0007669"/>
    <property type="project" value="InterPro"/>
</dbReference>
<protein>
    <recommendedName>
        <fullName evidence="2">RNA-directed RNA polymerase</fullName>
        <ecNumber evidence="2">2.7.7.48</ecNumber>
    </recommendedName>
    <alternativeName>
        <fullName evidence="17">Replicase</fullName>
    </alternativeName>
    <alternativeName>
        <fullName evidence="16">Transcriptase</fullName>
    </alternativeName>
</protein>
<evidence type="ECO:0000256" key="16">
    <source>
        <dbReference type="ARBA" id="ARBA00030436"/>
    </source>
</evidence>
<proteinExistence type="predicted"/>
<dbReference type="Pfam" id="PF00946">
    <property type="entry name" value="Mononeg_RNA_pol"/>
    <property type="match status" value="1"/>
</dbReference>
<keyword evidence="13" id="KW-0511">Multifunctional enzyme</keyword>
<comment type="catalytic activity">
    <reaction evidence="20">
        <text>GTP + H2O = GDP + phosphate + H(+)</text>
        <dbReference type="Rhea" id="RHEA:19669"/>
        <dbReference type="ChEBI" id="CHEBI:15377"/>
        <dbReference type="ChEBI" id="CHEBI:15378"/>
        <dbReference type="ChEBI" id="CHEBI:37565"/>
        <dbReference type="ChEBI" id="CHEBI:43474"/>
        <dbReference type="ChEBI" id="CHEBI:58189"/>
    </reaction>
</comment>
<keyword evidence="12" id="KW-0506">mRNA capping</keyword>
<evidence type="ECO:0000256" key="2">
    <source>
        <dbReference type="ARBA" id="ARBA00012494"/>
    </source>
</evidence>
<keyword evidence="4" id="KW-0507">mRNA processing</keyword>
<keyword evidence="7" id="KW-0548">Nucleotidyltransferase</keyword>
<evidence type="ECO:0000256" key="20">
    <source>
        <dbReference type="ARBA" id="ARBA00048548"/>
    </source>
</evidence>
<keyword evidence="9" id="KW-0067">ATP-binding</keyword>
<evidence type="ECO:0000256" key="5">
    <source>
        <dbReference type="ARBA" id="ARBA00022679"/>
    </source>
</evidence>
<evidence type="ECO:0000256" key="4">
    <source>
        <dbReference type="ARBA" id="ARBA00022664"/>
    </source>
</evidence>
<evidence type="ECO:0000256" key="6">
    <source>
        <dbReference type="ARBA" id="ARBA00022691"/>
    </source>
</evidence>
<dbReference type="Pfam" id="PF14318">
    <property type="entry name" value="Mononeg_mRNAcap"/>
    <property type="match status" value="1"/>
</dbReference>
<dbReference type="InterPro" id="IPR014023">
    <property type="entry name" value="Mononeg_RNA_pol_cat"/>
</dbReference>
<keyword evidence="8" id="KW-0547">Nucleotide-binding</keyword>
<dbReference type="PROSITE" id="PS50526">
    <property type="entry name" value="RDRP_SSRNA_NEG_NONSEG"/>
    <property type="match status" value="1"/>
</dbReference>
<keyword evidence="5" id="KW-0808">Transferase</keyword>
<evidence type="ECO:0000256" key="1">
    <source>
        <dbReference type="ARBA" id="ARBA00004328"/>
    </source>
</evidence>
<comment type="subcellular location">
    <subcellularLocation>
        <location evidence="1">Virion</location>
    </subcellularLocation>
</comment>
<dbReference type="EMBL" id="KM817644">
    <property type="protein sequence ID" value="AJG39154.1"/>
    <property type="molecule type" value="Viral_cRNA"/>
</dbReference>
<evidence type="ECO:0000256" key="15">
    <source>
        <dbReference type="ARBA" id="ARBA00024499"/>
    </source>
</evidence>
<evidence type="ECO:0000256" key="14">
    <source>
        <dbReference type="ARBA" id="ARBA00024494"/>
    </source>
</evidence>
<evidence type="ECO:0000256" key="9">
    <source>
        <dbReference type="ARBA" id="ARBA00022840"/>
    </source>
</evidence>
<reference evidence="22 23" key="1">
    <citation type="journal article" date="2015" name="Elife">
        <title>Unprecedented genomic diversity of RNA viruses in arthropods reveals the ancestry of negative-sense RNA viruses.</title>
        <authorList>
            <person name="Li C.X."/>
            <person name="Shi M."/>
            <person name="Tian J.H."/>
            <person name="Lin X.D."/>
            <person name="Kang Y.J."/>
            <person name="Chen L.J."/>
            <person name="Qin X.C."/>
            <person name="Xu J."/>
            <person name="Holmes E.C."/>
            <person name="Zhang Y.Z."/>
        </authorList>
    </citation>
    <scope>NUCLEOTIDE SEQUENCE [LARGE SCALE GENOMIC DNA]</scope>
    <source>
        <strain evidence="22 23">RBX2</strain>
    </source>
</reference>
<dbReference type="KEGG" id="vg:29124814"/>
<comment type="catalytic activity">
    <reaction evidence="14">
        <text>a 5'-end triphospho-adenylyl-adenylyl-cytidylyl-adenosine in mRNA + GDP + H(+) = a 5'-end (5'-triphosphoguanosine)-adenylyl-adenylyl-cytidylyl-adenosine in mRNA + diphosphate</text>
        <dbReference type="Rhea" id="RHEA:65436"/>
        <dbReference type="Rhea" id="RHEA-COMP:16797"/>
        <dbReference type="Rhea" id="RHEA-COMP:16799"/>
        <dbReference type="ChEBI" id="CHEBI:15378"/>
        <dbReference type="ChEBI" id="CHEBI:33019"/>
        <dbReference type="ChEBI" id="CHEBI:58189"/>
        <dbReference type="ChEBI" id="CHEBI:156484"/>
        <dbReference type="ChEBI" id="CHEBI:156503"/>
        <dbReference type="EC" id="2.7.7.88"/>
    </reaction>
</comment>
<dbReference type="EC" id="2.7.7.48" evidence="2"/>
<dbReference type="GO" id="GO:0044423">
    <property type="term" value="C:virion component"/>
    <property type="evidence" value="ECO:0007669"/>
    <property type="project" value="UniProtKB-KW"/>
</dbReference>
<keyword evidence="3 22" id="KW-0696">RNA-directed RNA polymerase</keyword>
<evidence type="ECO:0000256" key="18">
    <source>
        <dbReference type="ARBA" id="ARBA00047332"/>
    </source>
</evidence>
<keyword evidence="10" id="KW-0946">Virion</keyword>
<organism evidence="22 23">
    <name type="scientific">Wenzhou Crab Virus 1</name>
    <dbReference type="NCBI Taxonomy" id="1608091"/>
    <lineage>
        <taxon>Viruses</taxon>
        <taxon>Riboviria</taxon>
        <taxon>Orthornavirae</taxon>
        <taxon>Negarnaviricota</taxon>
        <taxon>Haploviricotina</taxon>
        <taxon>Monjiviricetes</taxon>
        <taxon>Mononegavirales</taxon>
        <taxon>Nyamiviridae</taxon>
        <taxon>Crustavirus</taxon>
        <taxon>Crustavirus wenzhouense</taxon>
    </lineage>
</organism>
<dbReference type="GO" id="GO:0005524">
    <property type="term" value="F:ATP binding"/>
    <property type="evidence" value="ECO:0007669"/>
    <property type="project" value="UniProtKB-KW"/>
</dbReference>
<evidence type="ECO:0000313" key="22">
    <source>
        <dbReference type="EMBL" id="AJG39154.1"/>
    </source>
</evidence>
<dbReference type="Proteomes" id="UP000232280">
    <property type="component" value="Genome"/>
</dbReference>
<comment type="catalytic activity">
    <reaction evidence="18">
        <text>a 5'-end (5'-triphosphoguanosine)-adenylyl-adenylyl-cytidylyl-adenosine in mRNA + S-adenosyl-L-methionine = a 5'-end (5'-triphosphoguanosine)-(2'-O-methyladenylyl)-adenylyl-cytidylyl-adenosine in mRNA + S-adenosyl-L-homocysteine + H(+)</text>
        <dbReference type="Rhea" id="RHEA:65380"/>
        <dbReference type="Rhea" id="RHEA-COMP:16797"/>
        <dbReference type="Rhea" id="RHEA-COMP:16801"/>
        <dbReference type="ChEBI" id="CHEBI:15378"/>
        <dbReference type="ChEBI" id="CHEBI:57856"/>
        <dbReference type="ChEBI" id="CHEBI:59789"/>
        <dbReference type="ChEBI" id="CHEBI:156482"/>
        <dbReference type="ChEBI" id="CHEBI:156484"/>
    </reaction>
</comment>